<keyword evidence="7" id="KW-0677">Repeat</keyword>
<organism evidence="16 17">
    <name type="scientific">Sinocyclocheilus anshuiensis</name>
    <dbReference type="NCBI Taxonomy" id="1608454"/>
    <lineage>
        <taxon>Eukaryota</taxon>
        <taxon>Metazoa</taxon>
        <taxon>Chordata</taxon>
        <taxon>Craniata</taxon>
        <taxon>Vertebrata</taxon>
        <taxon>Euteleostomi</taxon>
        <taxon>Actinopterygii</taxon>
        <taxon>Neopterygii</taxon>
        <taxon>Teleostei</taxon>
        <taxon>Ostariophysi</taxon>
        <taxon>Cypriniformes</taxon>
        <taxon>Cyprinidae</taxon>
        <taxon>Cyprininae</taxon>
        <taxon>Sinocyclocheilus</taxon>
    </lineage>
</organism>
<evidence type="ECO:0000256" key="3">
    <source>
        <dbReference type="ARBA" id="ARBA00022525"/>
    </source>
</evidence>
<dbReference type="GO" id="GO:0072534">
    <property type="term" value="C:perineuronal net"/>
    <property type="evidence" value="ECO:0007669"/>
    <property type="project" value="TreeGrafter"/>
</dbReference>
<dbReference type="SUPFAM" id="SSF48726">
    <property type="entry name" value="Immunoglobulin"/>
    <property type="match status" value="1"/>
</dbReference>
<dbReference type="InterPro" id="IPR003599">
    <property type="entry name" value="Ig_sub"/>
</dbReference>
<evidence type="ECO:0000256" key="11">
    <source>
        <dbReference type="ARBA" id="ARBA00023180"/>
    </source>
</evidence>
<dbReference type="GO" id="GO:0007417">
    <property type="term" value="P:central nervous system development"/>
    <property type="evidence" value="ECO:0007669"/>
    <property type="project" value="TreeGrafter"/>
</dbReference>
<dbReference type="InterPro" id="IPR007110">
    <property type="entry name" value="Ig-like_dom"/>
</dbReference>
<dbReference type="InterPro" id="IPR016186">
    <property type="entry name" value="C-type_lectin-like/link_sf"/>
</dbReference>
<evidence type="ECO:0000256" key="5">
    <source>
        <dbReference type="ARBA" id="ARBA00022536"/>
    </source>
</evidence>
<evidence type="ECO:0000256" key="9">
    <source>
        <dbReference type="ARBA" id="ARBA00022974"/>
    </source>
</evidence>
<dbReference type="InterPro" id="IPR000538">
    <property type="entry name" value="Link_dom"/>
</dbReference>
<evidence type="ECO:0000256" key="8">
    <source>
        <dbReference type="ARBA" id="ARBA00022837"/>
    </source>
</evidence>
<dbReference type="GO" id="GO:0010001">
    <property type="term" value="P:glial cell differentiation"/>
    <property type="evidence" value="ECO:0007669"/>
    <property type="project" value="TreeGrafter"/>
</dbReference>
<dbReference type="AlphaFoldDB" id="A0A671SQG3"/>
<dbReference type="SMART" id="SM00445">
    <property type="entry name" value="LINK"/>
    <property type="match status" value="2"/>
</dbReference>
<evidence type="ECO:0000256" key="2">
    <source>
        <dbReference type="ARBA" id="ARBA00006838"/>
    </source>
</evidence>
<dbReference type="SMART" id="SM00409">
    <property type="entry name" value="IG"/>
    <property type="match status" value="1"/>
</dbReference>
<name>A0A671SQG3_9TELE</name>
<evidence type="ECO:0000256" key="12">
    <source>
        <dbReference type="ARBA" id="ARBA00023319"/>
    </source>
</evidence>
<dbReference type="Gene3D" id="3.10.100.10">
    <property type="entry name" value="Mannose-Binding Protein A, subunit A"/>
    <property type="match status" value="2"/>
</dbReference>
<dbReference type="PANTHER" id="PTHR22804:SF6">
    <property type="entry name" value="VERSICAN CORE PROTEIN"/>
    <property type="match status" value="1"/>
</dbReference>
<feature type="domain" description="Link" evidence="15">
    <location>
        <begin position="138"/>
        <end position="233"/>
    </location>
</feature>
<keyword evidence="17" id="KW-1185">Reference proteome</keyword>
<keyword evidence="11" id="KW-0325">Glycoprotein</keyword>
<keyword evidence="8" id="KW-0106">Calcium</keyword>
<dbReference type="PROSITE" id="PS00290">
    <property type="entry name" value="IG_MHC"/>
    <property type="match status" value="1"/>
</dbReference>
<dbReference type="PROSITE" id="PS50835">
    <property type="entry name" value="IG_LIKE"/>
    <property type="match status" value="1"/>
</dbReference>
<keyword evidence="5" id="KW-0245">EGF-like domain</keyword>
<dbReference type="GO" id="GO:0001501">
    <property type="term" value="P:skeletal system development"/>
    <property type="evidence" value="ECO:0007669"/>
    <property type="project" value="TreeGrafter"/>
</dbReference>
<dbReference type="GO" id="GO:0005615">
    <property type="term" value="C:extracellular space"/>
    <property type="evidence" value="ECO:0007669"/>
    <property type="project" value="TreeGrafter"/>
</dbReference>
<proteinExistence type="inferred from homology"/>
<dbReference type="Proteomes" id="UP000472260">
    <property type="component" value="Unassembled WGS sequence"/>
</dbReference>
<dbReference type="FunFam" id="3.10.100.10:FF:000002">
    <property type="entry name" value="Hyaluronan proteoglycan link protein 1"/>
    <property type="match status" value="1"/>
</dbReference>
<evidence type="ECO:0000259" key="15">
    <source>
        <dbReference type="PROSITE" id="PS50963"/>
    </source>
</evidence>
<dbReference type="InterPro" id="IPR013106">
    <property type="entry name" value="Ig_V-set"/>
</dbReference>
<evidence type="ECO:0000313" key="17">
    <source>
        <dbReference type="Proteomes" id="UP000472260"/>
    </source>
</evidence>
<dbReference type="PRINTS" id="PR01265">
    <property type="entry name" value="LINKMODULE"/>
</dbReference>
<reference evidence="16" key="2">
    <citation type="submission" date="2025-09" db="UniProtKB">
        <authorList>
            <consortium name="Ensembl"/>
        </authorList>
    </citation>
    <scope>IDENTIFICATION</scope>
</reference>
<feature type="disulfide bond" evidence="13">
    <location>
        <begin position="282"/>
        <end position="303"/>
    </location>
</feature>
<dbReference type="SUPFAM" id="SSF56436">
    <property type="entry name" value="C-type lectin-like"/>
    <property type="match status" value="2"/>
</dbReference>
<dbReference type="PROSITE" id="PS50963">
    <property type="entry name" value="LINK_2"/>
    <property type="match status" value="2"/>
</dbReference>
<evidence type="ECO:0000256" key="4">
    <source>
        <dbReference type="ARBA" id="ARBA00022530"/>
    </source>
</evidence>
<evidence type="ECO:0000259" key="14">
    <source>
        <dbReference type="PROSITE" id="PS50835"/>
    </source>
</evidence>
<evidence type="ECO:0000256" key="1">
    <source>
        <dbReference type="ARBA" id="ARBA00004498"/>
    </source>
</evidence>
<dbReference type="Pfam" id="PF00193">
    <property type="entry name" value="Xlink"/>
    <property type="match status" value="2"/>
</dbReference>
<keyword evidence="9" id="KW-0654">Proteoglycan</keyword>
<evidence type="ECO:0000256" key="6">
    <source>
        <dbReference type="ARBA" id="ARBA00022729"/>
    </source>
</evidence>
<sequence length="390" mass="43991">HFLMVKSHVQICHITKCRFIVTSNSEVVYSPVRGSLAEQVVLPCYFSILPAHPDLLRIKWTKLVGNEEIIVIVTQNGFLKIGPEFKGRVSIPSHFEDVGNASLTIERLRASDAGAYRCEVMHGIEDTQESVSLNVNGVVFHYRSSTGRYTLDFERAKQACIDVDATIATAEQLHSAYEDGFDQCDAGWLADQTVRYPITRPREGCHGDMILRPGVRSYGLRNSSETYDVYCYVGKLQGEVFFTAADARMTLAEAREECERQDAVLASPGHLHAAWRAGLDRCDFGWLSDGSARYPISLPRQQCGRGQLGVRTMYRFLNQTGFPLPSEKLGAFCFKGTACLQETLMTKKQKQILKTYCVNRTETSQSKEEKKKLFIHVYYYSKSDQKKNSC</sequence>
<evidence type="ECO:0000256" key="7">
    <source>
        <dbReference type="ARBA" id="ARBA00022737"/>
    </source>
</evidence>
<dbReference type="PANTHER" id="PTHR22804">
    <property type="entry name" value="AGGRECAN/VERSICAN PROTEOGLYCAN"/>
    <property type="match status" value="1"/>
</dbReference>
<evidence type="ECO:0000256" key="13">
    <source>
        <dbReference type="PROSITE-ProRule" id="PRU00323"/>
    </source>
</evidence>
<comment type="subcellular location">
    <subcellularLocation>
        <location evidence="1">Secreted</location>
        <location evidence="1">Extracellular space</location>
        <location evidence="1">Extracellular matrix</location>
    </subcellularLocation>
</comment>
<dbReference type="CDD" id="cd03517">
    <property type="entry name" value="Link_domain_CSPGs_modules_1_3"/>
    <property type="match status" value="1"/>
</dbReference>
<dbReference type="FunFam" id="3.10.100.10:FF:000011">
    <property type="entry name" value="Aggrecan core protein"/>
    <property type="match status" value="1"/>
</dbReference>
<dbReference type="Gene3D" id="2.60.40.10">
    <property type="entry name" value="Immunoglobulins"/>
    <property type="match status" value="1"/>
</dbReference>
<dbReference type="GO" id="GO:0045202">
    <property type="term" value="C:synapse"/>
    <property type="evidence" value="ECO:0007669"/>
    <property type="project" value="TreeGrafter"/>
</dbReference>
<dbReference type="InterPro" id="IPR003006">
    <property type="entry name" value="Ig/MHC_CS"/>
</dbReference>
<reference evidence="16" key="1">
    <citation type="submission" date="2025-08" db="UniProtKB">
        <authorList>
            <consortium name="Ensembl"/>
        </authorList>
    </citation>
    <scope>IDENTIFICATION</scope>
</reference>
<dbReference type="InterPro" id="IPR013783">
    <property type="entry name" value="Ig-like_fold"/>
</dbReference>
<dbReference type="Pfam" id="PF07686">
    <property type="entry name" value="V-set"/>
    <property type="match status" value="1"/>
</dbReference>
<dbReference type="PROSITE" id="PS01241">
    <property type="entry name" value="LINK_1"/>
    <property type="match status" value="2"/>
</dbReference>
<comment type="similarity">
    <text evidence="2">Belongs to the aggrecan/versican proteoglycan family.</text>
</comment>
<dbReference type="InterPro" id="IPR016187">
    <property type="entry name" value="CTDL_fold"/>
</dbReference>
<keyword evidence="3" id="KW-0964">Secreted</keyword>
<dbReference type="Ensembl" id="ENSSANT00000104040.1">
    <property type="protein sequence ID" value="ENSSANP00000097974.1"/>
    <property type="gene ID" value="ENSSANG00000048233.1"/>
</dbReference>
<accession>A0A671SQG3</accession>
<gene>
    <name evidence="16" type="primary">vcanb</name>
</gene>
<keyword evidence="6" id="KW-0732">Signal</keyword>
<comment type="caution">
    <text evidence="13">Lacks conserved residue(s) required for the propagation of feature annotation.</text>
</comment>
<dbReference type="CDD" id="cd03520">
    <property type="entry name" value="Link_domain_CSPGs_modules_2_4"/>
    <property type="match status" value="1"/>
</dbReference>
<dbReference type="InterPro" id="IPR050691">
    <property type="entry name" value="Hyaluronan_bind_Proteoglycan"/>
</dbReference>
<protein>
    <submittedName>
        <fullName evidence="16">Versican core protein-like</fullName>
    </submittedName>
</protein>
<dbReference type="GO" id="GO:0007155">
    <property type="term" value="P:cell adhesion"/>
    <property type="evidence" value="ECO:0007669"/>
    <property type="project" value="InterPro"/>
</dbReference>
<evidence type="ECO:0000313" key="16">
    <source>
        <dbReference type="Ensembl" id="ENSSANP00000097974.1"/>
    </source>
</evidence>
<dbReference type="GO" id="GO:0002052">
    <property type="term" value="P:positive regulation of neuroblast proliferation"/>
    <property type="evidence" value="ECO:0007669"/>
    <property type="project" value="TreeGrafter"/>
</dbReference>
<feature type="domain" description="Ig-like" evidence="14">
    <location>
        <begin position="34"/>
        <end position="134"/>
    </location>
</feature>
<feature type="disulfide bond" evidence="13">
    <location>
        <begin position="184"/>
        <end position="205"/>
    </location>
</feature>
<keyword evidence="12" id="KW-0393">Immunoglobulin domain</keyword>
<dbReference type="GO" id="GO:0005540">
    <property type="term" value="F:hyaluronic acid binding"/>
    <property type="evidence" value="ECO:0007669"/>
    <property type="project" value="InterPro"/>
</dbReference>
<keyword evidence="4" id="KW-0272">Extracellular matrix</keyword>
<keyword evidence="10 13" id="KW-1015">Disulfide bond</keyword>
<evidence type="ECO:0000256" key="10">
    <source>
        <dbReference type="ARBA" id="ARBA00023157"/>
    </source>
</evidence>
<feature type="domain" description="Link" evidence="15">
    <location>
        <begin position="238"/>
        <end position="335"/>
    </location>
</feature>
<dbReference type="InterPro" id="IPR036179">
    <property type="entry name" value="Ig-like_dom_sf"/>
</dbReference>